<feature type="domain" description="Carrier" evidence="6">
    <location>
        <begin position="587"/>
        <end position="663"/>
    </location>
</feature>
<evidence type="ECO:0000256" key="1">
    <source>
        <dbReference type="ARBA" id="ARBA00022450"/>
    </source>
</evidence>
<dbReference type="NCBIfam" id="NF003417">
    <property type="entry name" value="PRK04813.1"/>
    <property type="match status" value="3"/>
</dbReference>
<dbReference type="SUPFAM" id="SSF47336">
    <property type="entry name" value="ACP-like"/>
    <property type="match status" value="3"/>
</dbReference>
<evidence type="ECO:0000313" key="8">
    <source>
        <dbReference type="Proteomes" id="UP000509510"/>
    </source>
</evidence>
<dbReference type="Gene3D" id="2.30.38.10">
    <property type="entry name" value="Luciferase, Domain 3"/>
    <property type="match status" value="1"/>
</dbReference>
<dbReference type="GO" id="GO:0016874">
    <property type="term" value="F:ligase activity"/>
    <property type="evidence" value="ECO:0007669"/>
    <property type="project" value="UniProtKB-KW"/>
</dbReference>
<dbReference type="Gene3D" id="1.10.1200.10">
    <property type="entry name" value="ACP-like"/>
    <property type="match status" value="3"/>
</dbReference>
<dbReference type="Gene3D" id="3.40.50.980">
    <property type="match status" value="2"/>
</dbReference>
<dbReference type="NCBIfam" id="TIGR01733">
    <property type="entry name" value="AA-adenyl-dom"/>
    <property type="match status" value="2"/>
</dbReference>
<dbReference type="Gene3D" id="3.30.559.10">
    <property type="entry name" value="Chloramphenicol acetyltransferase-like domain"/>
    <property type="match status" value="2"/>
</dbReference>
<feature type="domain" description="Carrier" evidence="6">
    <location>
        <begin position="1683"/>
        <end position="1759"/>
    </location>
</feature>
<dbReference type="FunFam" id="3.40.50.12780:FF:000014">
    <property type="entry name" value="Nonribosomal peptide synthetase 1"/>
    <property type="match status" value="2"/>
</dbReference>
<dbReference type="RefSeq" id="XP_035348753.1">
    <property type="nucleotide sequence ID" value="XM_035492860.1"/>
</dbReference>
<evidence type="ECO:0000313" key="7">
    <source>
        <dbReference type="EMBL" id="QKX62579.1"/>
    </source>
</evidence>
<evidence type="ECO:0000256" key="3">
    <source>
        <dbReference type="ARBA" id="ARBA00022598"/>
    </source>
</evidence>
<evidence type="ECO:0000256" key="2">
    <source>
        <dbReference type="ARBA" id="ARBA00022553"/>
    </source>
</evidence>
<keyword evidence="8" id="KW-1185">Reference proteome</keyword>
<dbReference type="Gene3D" id="3.40.50.12780">
    <property type="entry name" value="N-terminal domain of ligase-like"/>
    <property type="match status" value="2"/>
</dbReference>
<gene>
    <name evidence="7" type="ORF">TRUGW13939_09740</name>
</gene>
<dbReference type="SUPFAM" id="SSF52777">
    <property type="entry name" value="CoA-dependent acyltransferases"/>
    <property type="match status" value="4"/>
</dbReference>
<dbReference type="FunFam" id="1.10.1200.10:FF:000005">
    <property type="entry name" value="Nonribosomal peptide synthetase 1"/>
    <property type="match status" value="1"/>
</dbReference>
<dbReference type="SMART" id="SM00823">
    <property type="entry name" value="PKS_PP"/>
    <property type="match status" value="2"/>
</dbReference>
<dbReference type="FunFam" id="3.30.300.30:FF:000015">
    <property type="entry name" value="Nonribosomal peptide synthase SidD"/>
    <property type="match status" value="3"/>
</dbReference>
<dbReference type="InterPro" id="IPR036736">
    <property type="entry name" value="ACP-like_sf"/>
</dbReference>
<feature type="domain" description="Carrier" evidence="6">
    <location>
        <begin position="2767"/>
        <end position="2845"/>
    </location>
</feature>
<feature type="compositionally biased region" description="Basic and acidic residues" evidence="5">
    <location>
        <begin position="12"/>
        <end position="23"/>
    </location>
</feature>
<dbReference type="InterPro" id="IPR045851">
    <property type="entry name" value="AMP-bd_C_sf"/>
</dbReference>
<dbReference type="OrthoDB" id="416786at2759"/>
<dbReference type="FunFam" id="3.30.559.30:FF:000003">
    <property type="entry name" value="Nonribosomal peptide synthase SidD"/>
    <property type="match status" value="2"/>
</dbReference>
<dbReference type="Pfam" id="PF00550">
    <property type="entry name" value="PP-binding"/>
    <property type="match status" value="3"/>
</dbReference>
<dbReference type="InterPro" id="IPR013120">
    <property type="entry name" value="FAR_NAD-bd"/>
</dbReference>
<dbReference type="Pfam" id="PF00668">
    <property type="entry name" value="Condensation"/>
    <property type="match status" value="2"/>
</dbReference>
<dbReference type="InterPro" id="IPR001242">
    <property type="entry name" value="Condensation_dom"/>
</dbReference>
<dbReference type="PROSITE" id="PS00455">
    <property type="entry name" value="AMP_BINDING"/>
    <property type="match status" value="3"/>
</dbReference>
<dbReference type="CDD" id="cd19545">
    <property type="entry name" value="FUM14_C_NRPS-like"/>
    <property type="match status" value="2"/>
</dbReference>
<dbReference type="CDD" id="cd05918">
    <property type="entry name" value="A_NRPS_SidN3_like"/>
    <property type="match status" value="3"/>
</dbReference>
<sequence>MEPIHITPRTGSLKEPEDLPHGEHSAENIKTVSDHDLHDIWKWNAHVPEIMNGCMHELIAQRVQEDPDAPAICAWDGDLTYSQLDKLSTRLAEHLKGLGIRPREIVPLYFEKSMWTPLAMLAVMKMGAASVILNAALPTARVQNIIAQVNAKLILTSQSQFHLACEATDIPALIVSESALSNLPHLYDVPQLLPVDPSSPLYVVFTSGSTGHPKGAVITHANFCSAVHHQQHALGFSKTARVFDFTSYAFDVAWSNVLHTWAAGGCLCIPSEADRLGDIVGSIRRLRANFLHLTPTVARILDPSALSSLEHVLFIGEPLRHTDTVRWKGRPHIYNTYGPAECTVTSTIEPISPNETNDPSIGRALGGVAWIVQPDNPDRLTPVGLIGELWLEGPIVGAGYFGDYEKTAASFIENPSWLLQGAPGIPGRRGRLYRTGDLVRYNANGSLIFVGRTDTQVKIHGQRIELGEIEYHVRQLLSIQYVQHVVAEIISSHSTGRQKLAVFFTILDAKGNEDAQQKARPFIAELEKELPRRLPLYMIPSTYIPIAQLPMTASGKTDRKILRELGAIMSRKSILKPNSDVPDKHLLLTSTTERKMQLLWASIFLIRPDEISAMDSFLRLGGDSISAMRLTVLARQQGLAISVGDILQHPQLSDLAKVIENRQVLLEEKVIQPFSLLGESVNNDEIQQQAADLCAVNISQVEDVFPCTPLQEGLLAMTAKSPDDYILHITVELQPEVNIEQFQAAWEEVISIAPVLRSCITHLPGHGLVQVVLRKPVKWKKQSSLEETTSNGLENPHSIGVGQDLAQFGITVDAVNNKRYFNLLLHHAVYDGWSLPLLQEVAEKIYKGEPYEPLVPMQPFIRYLHNCDTETQNEFWKEQFLGLEATQFPVLPAASYQPRADQMIDHVIEHVNWPAGDVTLSTVIRAAWAIVLSWYAGSPDAVFGVVVLGRQVPVHGIERIAGPTIATVPLRVTVDRESTVQDLLQRVHRQAAEMIPFEHTGLQYIRGISEDAASACRFQTLLVIQPASLHGNLAKQSCIFKKPLNNADFRSGRNGILKNIGSDASTYAISVSCNIQESGLCLQVHFDSNVISVVQAKRIAIQLEYLLRQLCSPDVASMKVRNVQKIDDHDLNDIWSWNSNVPETIDACVHDLIAKNVQDKALEPAVCAWDGDLTYSQLDILSTRLALSFMVAGIEPHMTVPLLFEKSMWTPIAMLAVMKIGACSALLDVSQPLDRLKYIIGNIDSAHIICGASVASLALSIGDRKVFIVERERLSVTDPDDTPSILEPKLPRVSPSDLLYVVFTSGSTGKPKGVMITHSNATSAVKHWGIFGISPTSRVADFASYAFDVAWYNFLNPLIEGGCICIPSEKERKHDLVNFMIRTRVNHITLTPSVASVLDLQLVSGLQTIILGGELVDFDKLKHLMKIKNIVVAYGPAECTINTTAVNVKACQVPKGSIGLGCGATTWVLDLFKDTLVPIGAIGELALEGPLIGKGYMGGADRIASAFIESPPWMLSGAAGIPGRVGRIYRTGDLVRYHTDGTLIFVGRKDNQVKIRGQRLELGEIESNIRDLIPSNDMKNVIAEVINPPPGSKKVIAAFFTVSSTSRDEKLENEASPIISKLEMELPQRLPAYMIPDVYIPITDIPMTATGKVHRRALRNIGALMYQSAVSRGNESSARTNIEPSTVVEVKLRELWKEILNIDEDGISTHHSFLRLGGDSISAMRLTVLARQQGLAISVGDILQHPQLSDLAKVIENRQVLLEEKVIQPFSLLGESVNNDEIQQQAADLCAVNISQVEDVFPCTPLQEGLLAMTAKSPDDYILHITVELQPEVNIEQFQAAWEEVISIAPVLRSCITHLPGHGLVQVVLRKPVKWKKQSSLEETTSNGLENPHSIGVGQDLAQFGITVDAVNNKRYFNLLLHHAVYDGWSLPLLQEVAEKIYKGEPYEPLVPMQPFIRYLHNCDTETQNEFWKEQFLGLEATQFPVLPAASYQPRADQMIDHVIEHVNWPAGDVTLSTVIRAAWAIVLSWYAGSPDAVFGVVVLGRQVPVHGIERIAGPTIATVPLRVTVDRESTVQDLLQRVHRQAAEMIPFEHTGLQYIRGISEDAASACRFQTLLIVQPPTVQSDNSDNGPLFKNDLYDKELTSGNTMTQMFDTYAINLNASVRRSSLLLQLRFDSTIISEQDIKRMMQRLEQVINQITQPDQTATMQDIKTVSDHDLHDIWKWNAHVPEIMNGCMHELIAQRVQEDPDAPAICAWDGDLTYSQLDKLSTRLAEHLKGLGIRPREIVPLYFEKSMWTPLAMLAVMKMGAASVILNAALPTARVQNIIAQVNAKLILTSQSQFHLACEATDIPALIVSESALSNLPHLYDVPQLLPVDPSSPLYVVFTSGSTGHPKGAVITHANFCSAVHHQQHALGFSKTARVFDFTSYAFDVAWSNVLHTWAAGGCLCIPSEADRLGDIVGSIRRLRANFLHLTPTVARILDPSALSSLEHVLFIGEPLRHTDTVRWKGRPHIYNTYGPAECTVTSTIEPISPNETNDPSIGRALGGVAWIVQPDNPDRLTPVGLIGELWLEGPIVGAGYFGDYEKTAASFIENPSWLLQGAPGIPGRRGRLYRTGDLVRYNANGSLIFVGRTDTQVKIHGQRIELGEIEYHVRQLLSIQYVQHVVAEIISSHSTGRQKLAVFFTILDAKGNEDAQQKARPFIAELEKELPRRLPLYMIPSTYIPIAQLPMTASGKTDRKVLRHIGALYDSQYVETPLSLDSPPTTETELRLSNLCASILNIDYATIDFRKSFPDIGGDSITIMSLAIAIQTQWNLKIPITILAEPGNSLRDLSFLIDNFQEGHLTHKKSALDIDREMRALSDKLFSPSGNVLCAAQRTTVFVTGSTGYLGTQILRSLLVNRTFDRVVLLVRPMDNQGGLERVKKSAELAGWWDDMFASTIDVWQGDLSKEKFDLTDSQWLSLSGSQTADGPINAIIHNGAVVHWTSSYDKLKKVNVESTLQLLRVALASPCMNRFIYISGGEISANRDAILSNSETNQMTGYDLTKYISERLVGAVVSKYPNSRCKFMTIKPALIIGDASAGIANPDDFLWRLVITTVRLKARPIETRRSWLAISDARHISEIILQQMTASNTEYRIEIKRGIWLDNFWSAIEDHLRVDLRPLAWKDWVELAKEEMALERELHPLWPVQQFLGDLGTVLQDHDESFARDGDMLEIELAVRRNLEYLKDIGLLHIQDSNHGQLRGGRDLMKTRRCG</sequence>
<dbReference type="GO" id="GO:0043041">
    <property type="term" value="P:amino acid activation for nonribosomal peptide biosynthetic process"/>
    <property type="evidence" value="ECO:0007669"/>
    <property type="project" value="TreeGrafter"/>
</dbReference>
<dbReference type="InterPro" id="IPR006162">
    <property type="entry name" value="Ppantetheine_attach_site"/>
</dbReference>
<dbReference type="InterPro" id="IPR020845">
    <property type="entry name" value="AMP-binding_CS"/>
</dbReference>
<dbReference type="InterPro" id="IPR010071">
    <property type="entry name" value="AA_adenyl_dom"/>
</dbReference>
<comment type="similarity">
    <text evidence="4">Belongs to the NRP synthetase family.</text>
</comment>
<dbReference type="PANTHER" id="PTHR45527">
    <property type="entry name" value="NONRIBOSOMAL PEPTIDE SYNTHETASE"/>
    <property type="match status" value="1"/>
</dbReference>
<dbReference type="InterPro" id="IPR000873">
    <property type="entry name" value="AMP-dep_synth/lig_dom"/>
</dbReference>
<evidence type="ECO:0000256" key="4">
    <source>
        <dbReference type="ARBA" id="ARBA00029454"/>
    </source>
</evidence>
<feature type="region of interest" description="Disordered" evidence="5">
    <location>
        <begin position="1"/>
        <end position="23"/>
    </location>
</feature>
<dbReference type="KEGG" id="trg:TRUGW13939_09740"/>
<dbReference type="Gene3D" id="3.30.559.30">
    <property type="entry name" value="Nonribosomal peptide synthetase, condensation domain"/>
    <property type="match status" value="2"/>
</dbReference>
<evidence type="ECO:0000259" key="6">
    <source>
        <dbReference type="PROSITE" id="PS50075"/>
    </source>
</evidence>
<dbReference type="PROSITE" id="PS00012">
    <property type="entry name" value="PHOSPHOPANTETHEINE"/>
    <property type="match status" value="2"/>
</dbReference>
<keyword evidence="3" id="KW-0436">Ligase</keyword>
<accession>A0A7H8R864</accession>
<dbReference type="Pfam" id="PF00501">
    <property type="entry name" value="AMP-binding"/>
    <property type="match status" value="3"/>
</dbReference>
<proteinExistence type="inferred from homology"/>
<dbReference type="PANTHER" id="PTHR45527:SF3">
    <property type="entry name" value="SIDEROPHORE SYNTHETASE (EUROFUNG)"/>
    <property type="match status" value="1"/>
</dbReference>
<reference evidence="8" key="1">
    <citation type="submission" date="2020-06" db="EMBL/GenBank/DDBJ databases">
        <title>A chromosome-scale genome assembly of Talaromyces rugulosus W13939.</title>
        <authorList>
            <person name="Wang B."/>
            <person name="Guo L."/>
            <person name="Ye K."/>
            <person name="Wang L."/>
        </authorList>
    </citation>
    <scope>NUCLEOTIDE SEQUENCE [LARGE SCALE GENOMIC DNA]</scope>
    <source>
        <strain evidence="8">W13939</strain>
    </source>
</reference>
<dbReference type="GO" id="GO:0031177">
    <property type="term" value="F:phosphopantetheine binding"/>
    <property type="evidence" value="ECO:0007669"/>
    <property type="project" value="InterPro"/>
</dbReference>
<dbReference type="SUPFAM" id="SSF51735">
    <property type="entry name" value="NAD(P)-binding Rossmann-fold domains"/>
    <property type="match status" value="1"/>
</dbReference>
<organism evidence="7 8">
    <name type="scientific">Talaromyces rugulosus</name>
    <name type="common">Penicillium rugulosum</name>
    <dbReference type="NCBI Taxonomy" id="121627"/>
    <lineage>
        <taxon>Eukaryota</taxon>
        <taxon>Fungi</taxon>
        <taxon>Dikarya</taxon>
        <taxon>Ascomycota</taxon>
        <taxon>Pezizomycotina</taxon>
        <taxon>Eurotiomycetes</taxon>
        <taxon>Eurotiomycetidae</taxon>
        <taxon>Eurotiales</taxon>
        <taxon>Trichocomaceae</taxon>
        <taxon>Talaromyces</taxon>
        <taxon>Talaromyces sect. Islandici</taxon>
    </lineage>
</organism>
<dbReference type="GO" id="GO:0044550">
    <property type="term" value="P:secondary metabolite biosynthetic process"/>
    <property type="evidence" value="ECO:0007669"/>
    <property type="project" value="TreeGrafter"/>
</dbReference>
<keyword evidence="1" id="KW-0596">Phosphopantetheine</keyword>
<dbReference type="Gene3D" id="3.30.300.30">
    <property type="match status" value="3"/>
</dbReference>
<dbReference type="InterPro" id="IPR020806">
    <property type="entry name" value="PKS_PP-bd"/>
</dbReference>
<dbReference type="Proteomes" id="UP000509510">
    <property type="component" value="Chromosome V"/>
</dbReference>
<dbReference type="SUPFAM" id="SSF56801">
    <property type="entry name" value="Acetyl-CoA synthetase-like"/>
    <property type="match status" value="3"/>
</dbReference>
<dbReference type="InterPro" id="IPR042099">
    <property type="entry name" value="ANL_N_sf"/>
</dbReference>
<keyword evidence="2" id="KW-0597">Phosphoprotein</keyword>
<protein>
    <recommendedName>
        <fullName evidence="6">Carrier domain-containing protein</fullName>
    </recommendedName>
</protein>
<dbReference type="EMBL" id="CP055902">
    <property type="protein sequence ID" value="QKX62579.1"/>
    <property type="molecule type" value="Genomic_DNA"/>
</dbReference>
<dbReference type="InterPro" id="IPR023213">
    <property type="entry name" value="CAT-like_dom_sf"/>
</dbReference>
<dbReference type="GeneID" id="55997223"/>
<dbReference type="PROSITE" id="PS50075">
    <property type="entry name" value="CARRIER"/>
    <property type="match status" value="3"/>
</dbReference>
<name>A0A7H8R864_TALRU</name>
<dbReference type="GO" id="GO:0005737">
    <property type="term" value="C:cytoplasm"/>
    <property type="evidence" value="ECO:0007669"/>
    <property type="project" value="TreeGrafter"/>
</dbReference>
<dbReference type="Pfam" id="PF07993">
    <property type="entry name" value="NAD_binding_4"/>
    <property type="match status" value="1"/>
</dbReference>
<evidence type="ECO:0000256" key="5">
    <source>
        <dbReference type="SAM" id="MobiDB-lite"/>
    </source>
</evidence>
<dbReference type="InterPro" id="IPR036291">
    <property type="entry name" value="NAD(P)-bd_dom_sf"/>
</dbReference>
<dbReference type="InterPro" id="IPR009081">
    <property type="entry name" value="PP-bd_ACP"/>
</dbReference>
<dbReference type="Gene3D" id="3.40.50.720">
    <property type="entry name" value="NAD(P)-binding Rossmann-like Domain"/>
    <property type="match status" value="1"/>
</dbReference>